<comment type="pathway">
    <text evidence="3">Cofactor biosynthesis; tetrahydrofolate biosynthesis; 7,8-dihydrofolate from 2-amino-4-hydroxy-6-hydroxymethyl-7,8-dihydropteridine diphosphate and 4-aminobenzoate: step 1/2.</text>
</comment>
<dbReference type="RefSeq" id="WP_219479670.1">
    <property type="nucleotide sequence ID" value="NZ_JAHXCT010000002.1"/>
</dbReference>
<dbReference type="InterPro" id="IPR045031">
    <property type="entry name" value="DHP_synth-like"/>
</dbReference>
<keyword evidence="8" id="KW-0289">Folate biosynthesis</keyword>
<dbReference type="Proteomes" id="UP000788426">
    <property type="component" value="Unassembled WGS sequence"/>
</dbReference>
<evidence type="ECO:0000256" key="3">
    <source>
        <dbReference type="ARBA" id="ARBA00004763"/>
    </source>
</evidence>
<dbReference type="PANTHER" id="PTHR20941">
    <property type="entry name" value="FOLATE SYNTHESIS PROTEINS"/>
    <property type="match status" value="1"/>
</dbReference>
<dbReference type="PANTHER" id="PTHR20941:SF1">
    <property type="entry name" value="FOLIC ACID SYNTHESIS PROTEIN FOL1"/>
    <property type="match status" value="1"/>
</dbReference>
<protein>
    <recommendedName>
        <fullName evidence="4">dihydropteroate synthase</fullName>
        <ecNumber evidence="4">2.5.1.15</ecNumber>
    </recommendedName>
</protein>
<feature type="domain" description="Pterin-binding" evidence="9">
    <location>
        <begin position="17"/>
        <end position="267"/>
    </location>
</feature>
<dbReference type="NCBIfam" id="TIGR01496">
    <property type="entry name" value="DHPS"/>
    <property type="match status" value="1"/>
</dbReference>
<dbReference type="PROSITE" id="PS50972">
    <property type="entry name" value="PTERIN_BINDING"/>
    <property type="match status" value="1"/>
</dbReference>
<evidence type="ECO:0000256" key="4">
    <source>
        <dbReference type="ARBA" id="ARBA00012458"/>
    </source>
</evidence>
<comment type="catalytic activity">
    <reaction evidence="1">
        <text>(7,8-dihydropterin-6-yl)methyl diphosphate + 4-aminobenzoate = 7,8-dihydropteroate + diphosphate</text>
        <dbReference type="Rhea" id="RHEA:19949"/>
        <dbReference type="ChEBI" id="CHEBI:17836"/>
        <dbReference type="ChEBI" id="CHEBI:17839"/>
        <dbReference type="ChEBI" id="CHEBI:33019"/>
        <dbReference type="ChEBI" id="CHEBI:72950"/>
        <dbReference type="EC" id="2.5.1.15"/>
    </reaction>
</comment>
<reference evidence="10 11" key="1">
    <citation type="submission" date="2021-07" db="EMBL/GenBank/DDBJ databases">
        <title>Genomic diversity and antimicrobial resistance of Prevotella spp. isolated from chronic lung disease airways.</title>
        <authorList>
            <person name="Webb K.A."/>
            <person name="Olagoke O.S."/>
            <person name="Baird T."/>
            <person name="Neill J."/>
            <person name="Pham A."/>
            <person name="Wells T.J."/>
            <person name="Ramsay K.A."/>
            <person name="Bell S.C."/>
            <person name="Sarovich D.S."/>
            <person name="Price E.P."/>
        </authorList>
    </citation>
    <scope>NUCLEOTIDE SEQUENCE [LARGE SCALE GENOMIC DNA]</scope>
    <source>
        <strain evidence="10 11">SCHI0011.S.12</strain>
    </source>
</reference>
<proteinExistence type="predicted"/>
<comment type="caution">
    <text evidence="10">The sequence shown here is derived from an EMBL/GenBank/DDBJ whole genome shotgun (WGS) entry which is preliminary data.</text>
</comment>
<evidence type="ECO:0000256" key="6">
    <source>
        <dbReference type="ARBA" id="ARBA00022723"/>
    </source>
</evidence>
<dbReference type="EMBL" id="JAHXCT010000002">
    <property type="protein sequence ID" value="MBW4768715.1"/>
    <property type="molecule type" value="Genomic_DNA"/>
</dbReference>
<evidence type="ECO:0000256" key="1">
    <source>
        <dbReference type="ARBA" id="ARBA00000012"/>
    </source>
</evidence>
<dbReference type="InterPro" id="IPR006390">
    <property type="entry name" value="DHP_synth_dom"/>
</dbReference>
<dbReference type="PROSITE" id="PS00793">
    <property type="entry name" value="DHPS_2"/>
    <property type="match status" value="1"/>
</dbReference>
<evidence type="ECO:0000313" key="10">
    <source>
        <dbReference type="EMBL" id="MBW4768715.1"/>
    </source>
</evidence>
<dbReference type="Pfam" id="PF00809">
    <property type="entry name" value="Pterin_bind"/>
    <property type="match status" value="1"/>
</dbReference>
<keyword evidence="7" id="KW-0460">Magnesium</keyword>
<gene>
    <name evidence="10" type="primary">folP</name>
    <name evidence="10" type="ORF">KZO38_02930</name>
</gene>
<dbReference type="InterPro" id="IPR000489">
    <property type="entry name" value="Pterin-binding_dom"/>
</dbReference>
<evidence type="ECO:0000256" key="8">
    <source>
        <dbReference type="ARBA" id="ARBA00022909"/>
    </source>
</evidence>
<name>A0ABS6YAX2_9BACT</name>
<evidence type="ECO:0000256" key="5">
    <source>
        <dbReference type="ARBA" id="ARBA00022679"/>
    </source>
</evidence>
<dbReference type="EC" id="2.5.1.15" evidence="4"/>
<dbReference type="GO" id="GO:0004156">
    <property type="term" value="F:dihydropteroate synthase activity"/>
    <property type="evidence" value="ECO:0007669"/>
    <property type="project" value="UniProtKB-EC"/>
</dbReference>
<evidence type="ECO:0000256" key="7">
    <source>
        <dbReference type="ARBA" id="ARBA00022842"/>
    </source>
</evidence>
<sequence>MTKILNIRGQLFDFSTPVVMGILNLTPDSFYANSRVEANKNLIQRAEEMLQAGATILDVGAFSTRPGAEEVSEKEEMQRLKAGLLLLKKELPNALFSVDTYRSNVAKMCVEEFGVDIINDVSEGGITGRTNVLLEEEQQMFKTVAQLKVPYILMSVKSDIVSMIKSFVAELNELHALGVKDVILDLGFGFGKDLKQNYEVLYHLEKLSVLDAPVLIGASRKSMIQQLLNVDAAHSLNGTTVVHTLALMKGASILRVHDVQEAVEAIQIVEQYKQASSLLTL</sequence>
<evidence type="ECO:0000259" key="9">
    <source>
        <dbReference type="PROSITE" id="PS50972"/>
    </source>
</evidence>
<keyword evidence="5 10" id="KW-0808">Transferase</keyword>
<evidence type="ECO:0000313" key="11">
    <source>
        <dbReference type="Proteomes" id="UP000788426"/>
    </source>
</evidence>
<comment type="cofactor">
    <cofactor evidence="2">
        <name>Mg(2+)</name>
        <dbReference type="ChEBI" id="CHEBI:18420"/>
    </cofactor>
</comment>
<accession>A0ABS6YAX2</accession>
<keyword evidence="11" id="KW-1185">Reference proteome</keyword>
<organism evidence="10 11">
    <name type="scientific">Hoylesella nanceiensis</name>
    <dbReference type="NCBI Taxonomy" id="425941"/>
    <lineage>
        <taxon>Bacteria</taxon>
        <taxon>Pseudomonadati</taxon>
        <taxon>Bacteroidota</taxon>
        <taxon>Bacteroidia</taxon>
        <taxon>Bacteroidales</taxon>
        <taxon>Prevotellaceae</taxon>
        <taxon>Hoylesella</taxon>
    </lineage>
</organism>
<evidence type="ECO:0000256" key="2">
    <source>
        <dbReference type="ARBA" id="ARBA00001946"/>
    </source>
</evidence>
<keyword evidence="6" id="KW-0479">Metal-binding</keyword>